<feature type="transmembrane region" description="Helical" evidence="6">
    <location>
        <begin position="86"/>
        <end position="102"/>
    </location>
</feature>
<dbReference type="InterPro" id="IPR007168">
    <property type="entry name" value="Phageshock_PspC_N"/>
</dbReference>
<evidence type="ECO:0000256" key="6">
    <source>
        <dbReference type="SAM" id="Phobius"/>
    </source>
</evidence>
<comment type="subcellular location">
    <subcellularLocation>
        <location evidence="1">Cell membrane</location>
        <topology evidence="1">Single-pass membrane protein</topology>
    </subcellularLocation>
</comment>
<feature type="domain" description="LiaI-LiaF-like transmembrane region" evidence="8">
    <location>
        <begin position="88"/>
        <end position="128"/>
    </location>
</feature>
<proteinExistence type="predicted"/>
<evidence type="ECO:0000256" key="3">
    <source>
        <dbReference type="ARBA" id="ARBA00022692"/>
    </source>
</evidence>
<evidence type="ECO:0000256" key="4">
    <source>
        <dbReference type="ARBA" id="ARBA00022989"/>
    </source>
</evidence>
<dbReference type="Pfam" id="PF18917">
    <property type="entry name" value="LiaI-LiaF-like_TM1"/>
    <property type="match status" value="1"/>
</dbReference>
<feature type="transmembrane region" description="Helical" evidence="6">
    <location>
        <begin position="30"/>
        <end position="57"/>
    </location>
</feature>
<dbReference type="AlphaFoldDB" id="A0A1F5RD09"/>
<reference evidence="9 10" key="1">
    <citation type="journal article" date="2016" name="Nat. Commun.">
        <title>Thousands of microbial genomes shed light on interconnected biogeochemical processes in an aquifer system.</title>
        <authorList>
            <person name="Anantharaman K."/>
            <person name="Brown C.T."/>
            <person name="Hug L.A."/>
            <person name="Sharon I."/>
            <person name="Castelle C.J."/>
            <person name="Probst A.J."/>
            <person name="Thomas B.C."/>
            <person name="Singh A."/>
            <person name="Wilkins M.J."/>
            <person name="Karaoz U."/>
            <person name="Brodie E.L."/>
            <person name="Williams K.H."/>
            <person name="Hubbard S.S."/>
            <person name="Banfield J.F."/>
        </authorList>
    </citation>
    <scope>NUCLEOTIDE SEQUENCE [LARGE SCALE GENOMIC DNA]</scope>
</reference>
<name>A0A1F5RD09_9BACT</name>
<keyword evidence="3 6" id="KW-0812">Transmembrane</keyword>
<keyword evidence="2" id="KW-1003">Cell membrane</keyword>
<dbReference type="PANTHER" id="PTHR33885:SF3">
    <property type="entry name" value="PHAGE SHOCK PROTEIN C"/>
    <property type="match status" value="1"/>
</dbReference>
<accession>A0A1F5RD09</accession>
<dbReference type="GO" id="GO:0005886">
    <property type="term" value="C:plasma membrane"/>
    <property type="evidence" value="ECO:0007669"/>
    <property type="project" value="UniProtKB-SubCell"/>
</dbReference>
<comment type="caution">
    <text evidence="9">The sequence shown here is derived from an EMBL/GenBank/DDBJ whole genome shotgun (WGS) entry which is preliminary data.</text>
</comment>
<dbReference type="Pfam" id="PF04024">
    <property type="entry name" value="PspC"/>
    <property type="match status" value="1"/>
</dbReference>
<feature type="transmembrane region" description="Helical" evidence="6">
    <location>
        <begin position="108"/>
        <end position="129"/>
    </location>
</feature>
<evidence type="ECO:0000256" key="2">
    <source>
        <dbReference type="ARBA" id="ARBA00022475"/>
    </source>
</evidence>
<evidence type="ECO:0000256" key="5">
    <source>
        <dbReference type="ARBA" id="ARBA00023136"/>
    </source>
</evidence>
<keyword evidence="4 6" id="KW-1133">Transmembrane helix</keyword>
<dbReference type="InterPro" id="IPR052027">
    <property type="entry name" value="PspC"/>
</dbReference>
<sequence>MPKRLYRSGRDRVIAGICGGLADYFDIDPLLIRIIFMILALAGGLGIIIYLAAWLIVPGQSLSAGQRETPPTPEERNPNMRRNPSGAVFGILVIILGIGLLLNNYGLFYFKLSLIWPLILIAIGVRLLIRDKR</sequence>
<feature type="domain" description="Phage shock protein PspC N-terminal" evidence="7">
    <location>
        <begin position="3"/>
        <end position="58"/>
    </location>
</feature>
<protein>
    <recommendedName>
        <fullName evidence="11">Phage shock protein PspC N-terminal domain-containing protein</fullName>
    </recommendedName>
</protein>
<evidence type="ECO:0008006" key="11">
    <source>
        <dbReference type="Google" id="ProtNLM"/>
    </source>
</evidence>
<dbReference type="EMBL" id="MFFM01000034">
    <property type="protein sequence ID" value="OGF11921.1"/>
    <property type="molecule type" value="Genomic_DNA"/>
</dbReference>
<organism evidence="9 10">
    <name type="scientific">Candidatus Edwardsbacteria bacterium GWF2_54_11</name>
    <dbReference type="NCBI Taxonomy" id="1817851"/>
    <lineage>
        <taxon>Bacteria</taxon>
        <taxon>Candidatus Edwardsiibacteriota</taxon>
    </lineage>
</organism>
<dbReference type="Proteomes" id="UP000177230">
    <property type="component" value="Unassembled WGS sequence"/>
</dbReference>
<evidence type="ECO:0000259" key="7">
    <source>
        <dbReference type="Pfam" id="PF04024"/>
    </source>
</evidence>
<evidence type="ECO:0000256" key="1">
    <source>
        <dbReference type="ARBA" id="ARBA00004162"/>
    </source>
</evidence>
<evidence type="ECO:0000313" key="10">
    <source>
        <dbReference type="Proteomes" id="UP000177230"/>
    </source>
</evidence>
<dbReference type="InterPro" id="IPR043726">
    <property type="entry name" value="LiaI-LiaF-like_TM1"/>
</dbReference>
<evidence type="ECO:0000313" key="9">
    <source>
        <dbReference type="EMBL" id="OGF11921.1"/>
    </source>
</evidence>
<evidence type="ECO:0000259" key="8">
    <source>
        <dbReference type="Pfam" id="PF18917"/>
    </source>
</evidence>
<gene>
    <name evidence="9" type="ORF">A2024_02715</name>
</gene>
<keyword evidence="5 6" id="KW-0472">Membrane</keyword>
<dbReference type="PANTHER" id="PTHR33885">
    <property type="entry name" value="PHAGE SHOCK PROTEIN C"/>
    <property type="match status" value="1"/>
</dbReference>